<keyword evidence="4 6" id="KW-1133">Transmembrane helix</keyword>
<evidence type="ECO:0000256" key="4">
    <source>
        <dbReference type="ARBA" id="ARBA00022989"/>
    </source>
</evidence>
<feature type="transmembrane region" description="Helical" evidence="6">
    <location>
        <begin position="227"/>
        <end position="252"/>
    </location>
</feature>
<dbReference type="GO" id="GO:0022857">
    <property type="term" value="F:transmembrane transporter activity"/>
    <property type="evidence" value="ECO:0007669"/>
    <property type="project" value="InterPro"/>
</dbReference>
<dbReference type="Pfam" id="PF07690">
    <property type="entry name" value="MFS_1"/>
    <property type="match status" value="1"/>
</dbReference>
<feature type="transmembrane region" description="Helical" evidence="6">
    <location>
        <begin position="293"/>
        <end position="314"/>
    </location>
</feature>
<dbReference type="InterPro" id="IPR036259">
    <property type="entry name" value="MFS_trans_sf"/>
</dbReference>
<dbReference type="Gene3D" id="1.20.1250.20">
    <property type="entry name" value="MFS general substrate transporter like domains"/>
    <property type="match status" value="1"/>
</dbReference>
<dbReference type="SUPFAM" id="SSF103473">
    <property type="entry name" value="MFS general substrate transporter"/>
    <property type="match status" value="1"/>
</dbReference>
<evidence type="ECO:0000256" key="2">
    <source>
        <dbReference type="ARBA" id="ARBA00022475"/>
    </source>
</evidence>
<evidence type="ECO:0000256" key="6">
    <source>
        <dbReference type="SAM" id="Phobius"/>
    </source>
</evidence>
<reference evidence="7" key="1">
    <citation type="submission" date="2020-01" db="EMBL/GenBank/DDBJ databases">
        <title>Vaginal microbiome of pregnant Indian women: Insights into the genome of dominants Lactobacillus species.</title>
        <authorList>
            <person name="Das B."/>
            <person name="Mehta O."/>
            <person name="Ghosh T.S."/>
            <person name="Kothidar A."/>
            <person name="Gowtham M.R."/>
            <person name="Mitra R."/>
            <person name="Kshetrapal P."/>
            <person name="Wadhwa N."/>
            <person name="Thiruvengadam R."/>
            <person name="Nair G.B."/>
            <person name="Bhatnagar S."/>
            <person name="Das B."/>
        </authorList>
    </citation>
    <scope>NUCLEOTIDE SEQUENCE</scope>
    <source>
        <strain evidence="7">Indica</strain>
    </source>
</reference>
<feature type="transmembrane region" description="Helical" evidence="6">
    <location>
        <begin position="12"/>
        <end position="31"/>
    </location>
</feature>
<keyword evidence="2" id="KW-1003">Cell membrane</keyword>
<feature type="transmembrane region" description="Helical" evidence="6">
    <location>
        <begin position="76"/>
        <end position="95"/>
    </location>
</feature>
<dbReference type="AlphaFoldDB" id="A0A6B2FUW4"/>
<feature type="transmembrane region" description="Helical" evidence="6">
    <location>
        <begin position="173"/>
        <end position="192"/>
    </location>
</feature>
<dbReference type="InterPro" id="IPR011701">
    <property type="entry name" value="MFS"/>
</dbReference>
<evidence type="ECO:0000313" key="7">
    <source>
        <dbReference type="EMBL" id="NDJ74009.1"/>
    </source>
</evidence>
<feature type="transmembrane region" description="Helical" evidence="6">
    <location>
        <begin position="383"/>
        <end position="402"/>
    </location>
</feature>
<feature type="transmembrane region" description="Helical" evidence="6">
    <location>
        <begin position="351"/>
        <end position="371"/>
    </location>
</feature>
<dbReference type="EMBL" id="JAADJO010000011">
    <property type="protein sequence ID" value="NDJ74009.1"/>
    <property type="molecule type" value="Genomic_DNA"/>
</dbReference>
<dbReference type="GO" id="GO:0005886">
    <property type="term" value="C:plasma membrane"/>
    <property type="evidence" value="ECO:0007669"/>
    <property type="project" value="UniProtKB-SubCell"/>
</dbReference>
<evidence type="ECO:0000256" key="1">
    <source>
        <dbReference type="ARBA" id="ARBA00004651"/>
    </source>
</evidence>
<accession>A0A6B2FUW4</accession>
<organism evidence="7">
    <name type="scientific">Lactobacillus paragasseri</name>
    <dbReference type="NCBI Taxonomy" id="2107999"/>
    <lineage>
        <taxon>Bacteria</taxon>
        <taxon>Bacillati</taxon>
        <taxon>Bacillota</taxon>
        <taxon>Bacilli</taxon>
        <taxon>Lactobacillales</taxon>
        <taxon>Lactobacillaceae</taxon>
        <taxon>Lactobacillus</taxon>
    </lineage>
</organism>
<proteinExistence type="predicted"/>
<keyword evidence="5 6" id="KW-0472">Membrane</keyword>
<comment type="caution">
    <text evidence="7">The sequence shown here is derived from an EMBL/GenBank/DDBJ whole genome shotgun (WGS) entry which is preliminary data.</text>
</comment>
<feature type="transmembrane region" description="Helical" evidence="6">
    <location>
        <begin position="101"/>
        <end position="130"/>
    </location>
</feature>
<gene>
    <name evidence="7" type="ORF">GWG61_05820</name>
</gene>
<dbReference type="PANTHER" id="PTHR23513:SF6">
    <property type="entry name" value="MAJOR FACILITATOR SUPERFAMILY ASSOCIATED DOMAIN-CONTAINING PROTEIN"/>
    <property type="match status" value="1"/>
</dbReference>
<dbReference type="RefSeq" id="WP_162014050.1">
    <property type="nucleotide sequence ID" value="NZ_CAZZQF010000001.1"/>
</dbReference>
<name>A0A6B2FUW4_9LACO</name>
<feature type="transmembrane region" description="Helical" evidence="6">
    <location>
        <begin position="264"/>
        <end position="281"/>
    </location>
</feature>
<sequence length="419" mass="45441">MNIFLTNKNYRRFSIASFLSSAGDILFYLAFMTYASKLKNYSLVLSLIAISESLPKLFTIFGGYFADKTRHKFKNIFLSAIIRCVLYSIVGLLFISKINQWSLVITVVTINLISDTFGAYSSGLVSPLVVDLVGKDHFGEAEGFTNGVNEVINIAAQFIGSALLLIMSYSSLAFLNAVSFLLAGILFASVGLRQKSIESLKSHEINTQSFLVTMKTSFKQVKKQAGLLEVVLIVAVLNGSLSSMGSLIPIMIAAHKTAMVISRYSFTIALMGVVVACGAALGSMFSTQLFKKFTIFSMTILATLIALMTTFAIFATSIYLVLGLYFLLALTASATSIKLTQWLVTSVEHKILASTVGLLNTILIASAPLMTTILTTVSGATNIRYALILLVVLEVITFLIELKVSHKVKAASIISPIKE</sequence>
<evidence type="ECO:0000256" key="3">
    <source>
        <dbReference type="ARBA" id="ARBA00022692"/>
    </source>
</evidence>
<feature type="transmembrane region" description="Helical" evidence="6">
    <location>
        <begin position="320"/>
        <end position="339"/>
    </location>
</feature>
<dbReference type="PANTHER" id="PTHR23513">
    <property type="entry name" value="INTEGRAL MEMBRANE EFFLUX PROTEIN-RELATED"/>
    <property type="match status" value="1"/>
</dbReference>
<evidence type="ECO:0000256" key="5">
    <source>
        <dbReference type="ARBA" id="ARBA00023136"/>
    </source>
</evidence>
<comment type="subcellular location">
    <subcellularLocation>
        <location evidence="1">Cell membrane</location>
        <topology evidence="1">Multi-pass membrane protein</topology>
    </subcellularLocation>
</comment>
<keyword evidence="3 6" id="KW-0812">Transmembrane</keyword>
<protein>
    <submittedName>
        <fullName evidence="7">MFS transporter</fullName>
    </submittedName>
</protein>